<evidence type="ECO:0000313" key="2">
    <source>
        <dbReference type="Proteomes" id="UP000199615"/>
    </source>
</evidence>
<name>A0A1H8S2N6_9BRAD</name>
<dbReference type="RefSeq" id="WP_092683471.1">
    <property type="nucleotide sequence ID" value="NZ_FODT01000004.1"/>
</dbReference>
<keyword evidence="2" id="KW-1185">Reference proteome</keyword>
<dbReference type="Proteomes" id="UP000199615">
    <property type="component" value="Unassembled WGS sequence"/>
</dbReference>
<accession>A0A1H8S2N6</accession>
<gene>
    <name evidence="1" type="ORF">SAMN05444123_104250</name>
</gene>
<protein>
    <submittedName>
        <fullName evidence="1">Uncharacterized protein</fullName>
    </submittedName>
</protein>
<organism evidence="1 2">
    <name type="scientific">Rhodopseudomonas pseudopalustris</name>
    <dbReference type="NCBI Taxonomy" id="1513892"/>
    <lineage>
        <taxon>Bacteria</taxon>
        <taxon>Pseudomonadati</taxon>
        <taxon>Pseudomonadota</taxon>
        <taxon>Alphaproteobacteria</taxon>
        <taxon>Hyphomicrobiales</taxon>
        <taxon>Nitrobacteraceae</taxon>
        <taxon>Rhodopseudomonas</taxon>
    </lineage>
</organism>
<dbReference type="EMBL" id="FODT01000004">
    <property type="protein sequence ID" value="SEO73239.1"/>
    <property type="molecule type" value="Genomic_DNA"/>
</dbReference>
<dbReference type="OrthoDB" id="8265283at2"/>
<sequence length="126" mass="14494">MTDEEFLRVWNELRDRVIAYLESLGKTIDAFGDKDFWVVDDDFGLFLVQVEIMDLDLLQPQVIYGLRDLLNGYPEFAITVAVVAPRGIDWPRMGISLVKGQIVDGLKRWALPPAYQHLHYEGSRPD</sequence>
<evidence type="ECO:0000313" key="1">
    <source>
        <dbReference type="EMBL" id="SEO73239.1"/>
    </source>
</evidence>
<proteinExistence type="predicted"/>
<reference evidence="2" key="1">
    <citation type="submission" date="2016-10" db="EMBL/GenBank/DDBJ databases">
        <authorList>
            <person name="Varghese N."/>
            <person name="Submissions S."/>
        </authorList>
    </citation>
    <scope>NUCLEOTIDE SEQUENCE [LARGE SCALE GENOMIC DNA]</scope>
    <source>
        <strain evidence="2">DSM 123</strain>
    </source>
</reference>
<dbReference type="AlphaFoldDB" id="A0A1H8S2N6"/>